<name>A0A2P2PK52_RHIMU</name>
<sequence length="34" mass="3707">MEDSKSLLVVLDGVNLLLNIRKVGLSLLPNENLS</sequence>
<reference evidence="1" key="1">
    <citation type="submission" date="2018-02" db="EMBL/GenBank/DDBJ databases">
        <title>Rhizophora mucronata_Transcriptome.</title>
        <authorList>
            <person name="Meera S.P."/>
            <person name="Sreeshan A."/>
            <person name="Augustine A."/>
        </authorList>
    </citation>
    <scope>NUCLEOTIDE SEQUENCE</scope>
    <source>
        <tissue evidence="1">Leaf</tissue>
    </source>
</reference>
<dbReference type="AlphaFoldDB" id="A0A2P2PK52"/>
<dbReference type="EMBL" id="GGEC01074567">
    <property type="protein sequence ID" value="MBX55051.1"/>
    <property type="molecule type" value="Transcribed_RNA"/>
</dbReference>
<accession>A0A2P2PK52</accession>
<proteinExistence type="predicted"/>
<evidence type="ECO:0000313" key="1">
    <source>
        <dbReference type="EMBL" id="MBX55051.1"/>
    </source>
</evidence>
<protein>
    <submittedName>
        <fullName evidence="1">Uncharacterized protein</fullName>
    </submittedName>
</protein>
<organism evidence="1">
    <name type="scientific">Rhizophora mucronata</name>
    <name type="common">Asiatic mangrove</name>
    <dbReference type="NCBI Taxonomy" id="61149"/>
    <lineage>
        <taxon>Eukaryota</taxon>
        <taxon>Viridiplantae</taxon>
        <taxon>Streptophyta</taxon>
        <taxon>Embryophyta</taxon>
        <taxon>Tracheophyta</taxon>
        <taxon>Spermatophyta</taxon>
        <taxon>Magnoliopsida</taxon>
        <taxon>eudicotyledons</taxon>
        <taxon>Gunneridae</taxon>
        <taxon>Pentapetalae</taxon>
        <taxon>rosids</taxon>
        <taxon>fabids</taxon>
        <taxon>Malpighiales</taxon>
        <taxon>Rhizophoraceae</taxon>
        <taxon>Rhizophora</taxon>
    </lineage>
</organism>